<evidence type="ECO:0000256" key="5">
    <source>
        <dbReference type="PROSITE-ProRule" id="PRU00277"/>
    </source>
</evidence>
<dbReference type="Pfam" id="PF00254">
    <property type="entry name" value="FKBP_C"/>
    <property type="match status" value="1"/>
</dbReference>
<keyword evidence="4 5" id="KW-0413">Isomerase</keyword>
<protein>
    <recommendedName>
        <fullName evidence="6">Peptidyl-prolyl cis-trans isomerase</fullName>
        <ecNumber evidence="6">5.2.1.8</ecNumber>
    </recommendedName>
</protein>
<comment type="caution">
    <text evidence="8">The sequence shown here is derived from an EMBL/GenBank/DDBJ whole genome shotgun (WGS) entry which is preliminary data.</text>
</comment>
<accession>A0A1F6V3A2</accession>
<evidence type="ECO:0000256" key="3">
    <source>
        <dbReference type="ARBA" id="ARBA00023110"/>
    </source>
</evidence>
<name>A0A1F6V3A2_9BACT</name>
<dbReference type="Gene3D" id="3.10.50.40">
    <property type="match status" value="1"/>
</dbReference>
<dbReference type="EMBL" id="MFTO01000005">
    <property type="protein sequence ID" value="OGI64241.1"/>
    <property type="molecule type" value="Genomic_DNA"/>
</dbReference>
<evidence type="ECO:0000256" key="6">
    <source>
        <dbReference type="RuleBase" id="RU003915"/>
    </source>
</evidence>
<dbReference type="Proteomes" id="UP000178985">
    <property type="component" value="Unassembled WGS sequence"/>
</dbReference>
<dbReference type="InterPro" id="IPR046357">
    <property type="entry name" value="PPIase_dom_sf"/>
</dbReference>
<evidence type="ECO:0000313" key="9">
    <source>
        <dbReference type="Proteomes" id="UP000178985"/>
    </source>
</evidence>
<dbReference type="PANTHER" id="PTHR43811:SF19">
    <property type="entry name" value="39 KDA FK506-BINDING NUCLEAR PROTEIN"/>
    <property type="match status" value="1"/>
</dbReference>
<dbReference type="EC" id="5.2.1.8" evidence="6"/>
<comment type="similarity">
    <text evidence="2 6">Belongs to the FKBP-type PPIase family.</text>
</comment>
<reference evidence="8 9" key="1">
    <citation type="journal article" date="2016" name="Nat. Commun.">
        <title>Thousands of microbial genomes shed light on interconnected biogeochemical processes in an aquifer system.</title>
        <authorList>
            <person name="Anantharaman K."/>
            <person name="Brown C.T."/>
            <person name="Hug L.A."/>
            <person name="Sharon I."/>
            <person name="Castelle C.J."/>
            <person name="Probst A.J."/>
            <person name="Thomas B.C."/>
            <person name="Singh A."/>
            <person name="Wilkins M.J."/>
            <person name="Karaoz U."/>
            <person name="Brodie E.L."/>
            <person name="Williams K.H."/>
            <person name="Hubbard S.S."/>
            <person name="Banfield J.F."/>
        </authorList>
    </citation>
    <scope>NUCLEOTIDE SEQUENCE [LARGE SCALE GENOMIC DNA]</scope>
</reference>
<dbReference type="AlphaFoldDB" id="A0A1F6V3A2"/>
<organism evidence="8 9">
    <name type="scientific">Candidatus Nomurabacteria bacterium RIFCSPHIGHO2_01_FULL_40_20</name>
    <dbReference type="NCBI Taxonomy" id="1801738"/>
    <lineage>
        <taxon>Bacteria</taxon>
        <taxon>Candidatus Nomuraibacteriota</taxon>
    </lineage>
</organism>
<dbReference type="FunFam" id="3.10.50.40:FF:000006">
    <property type="entry name" value="Peptidyl-prolyl cis-trans isomerase"/>
    <property type="match status" value="1"/>
</dbReference>
<evidence type="ECO:0000256" key="4">
    <source>
        <dbReference type="ARBA" id="ARBA00023235"/>
    </source>
</evidence>
<evidence type="ECO:0000259" key="7">
    <source>
        <dbReference type="PROSITE" id="PS50059"/>
    </source>
</evidence>
<evidence type="ECO:0000256" key="1">
    <source>
        <dbReference type="ARBA" id="ARBA00000971"/>
    </source>
</evidence>
<evidence type="ECO:0000256" key="2">
    <source>
        <dbReference type="ARBA" id="ARBA00006577"/>
    </source>
</evidence>
<proteinExistence type="inferred from homology"/>
<comment type="catalytic activity">
    <reaction evidence="1 5 6">
        <text>[protein]-peptidylproline (omega=180) = [protein]-peptidylproline (omega=0)</text>
        <dbReference type="Rhea" id="RHEA:16237"/>
        <dbReference type="Rhea" id="RHEA-COMP:10747"/>
        <dbReference type="Rhea" id="RHEA-COMP:10748"/>
        <dbReference type="ChEBI" id="CHEBI:83833"/>
        <dbReference type="ChEBI" id="CHEBI:83834"/>
        <dbReference type="EC" id="5.2.1.8"/>
    </reaction>
</comment>
<dbReference type="PANTHER" id="PTHR43811">
    <property type="entry name" value="FKBP-TYPE PEPTIDYL-PROLYL CIS-TRANS ISOMERASE FKPA"/>
    <property type="match status" value="1"/>
</dbReference>
<sequence length="129" mass="13883">MENENKEESTQNAVSPIEGVKVTVLQAGSGEEAKAGDMVSVNYTGKFVDGTPFDSNILPEFRHVLPFEFSLGAGAVIRGWDIGVAGMKIGEKRILEIAPEYAYGANGYPPVIPPNATLIFEVELVNINK</sequence>
<dbReference type="SUPFAM" id="SSF54534">
    <property type="entry name" value="FKBP-like"/>
    <property type="match status" value="1"/>
</dbReference>
<evidence type="ECO:0000313" key="8">
    <source>
        <dbReference type="EMBL" id="OGI64241.1"/>
    </source>
</evidence>
<dbReference type="GO" id="GO:0003755">
    <property type="term" value="F:peptidyl-prolyl cis-trans isomerase activity"/>
    <property type="evidence" value="ECO:0007669"/>
    <property type="project" value="UniProtKB-UniRule"/>
</dbReference>
<keyword evidence="3 5" id="KW-0697">Rotamase</keyword>
<gene>
    <name evidence="8" type="ORF">A2733_02965</name>
</gene>
<dbReference type="PROSITE" id="PS50059">
    <property type="entry name" value="FKBP_PPIASE"/>
    <property type="match status" value="1"/>
</dbReference>
<feature type="domain" description="PPIase FKBP-type" evidence="7">
    <location>
        <begin position="36"/>
        <end position="128"/>
    </location>
</feature>
<dbReference type="InterPro" id="IPR001179">
    <property type="entry name" value="PPIase_FKBP_dom"/>
</dbReference>